<name>A0A139ARC1_GONPJ</name>
<proteinExistence type="predicted"/>
<reference evidence="2 3" key="1">
    <citation type="journal article" date="2015" name="Genome Biol. Evol.">
        <title>Phylogenomic analyses indicate that early fungi evolved digesting cell walls of algal ancestors of land plants.</title>
        <authorList>
            <person name="Chang Y."/>
            <person name="Wang S."/>
            <person name="Sekimoto S."/>
            <person name="Aerts A.L."/>
            <person name="Choi C."/>
            <person name="Clum A."/>
            <person name="LaButti K.M."/>
            <person name="Lindquist E.A."/>
            <person name="Yee Ngan C."/>
            <person name="Ohm R.A."/>
            <person name="Salamov A.A."/>
            <person name="Grigoriev I.V."/>
            <person name="Spatafora J.W."/>
            <person name="Berbee M.L."/>
        </authorList>
    </citation>
    <scope>NUCLEOTIDE SEQUENCE [LARGE SCALE GENOMIC DNA]</scope>
    <source>
        <strain evidence="2 3">JEL478</strain>
    </source>
</reference>
<dbReference type="EMBL" id="KQ965739">
    <property type="protein sequence ID" value="KXS19073.1"/>
    <property type="molecule type" value="Genomic_DNA"/>
</dbReference>
<feature type="region of interest" description="Disordered" evidence="1">
    <location>
        <begin position="70"/>
        <end position="95"/>
    </location>
</feature>
<protein>
    <submittedName>
        <fullName evidence="2">Uncharacterized protein</fullName>
    </submittedName>
</protein>
<evidence type="ECO:0000313" key="2">
    <source>
        <dbReference type="EMBL" id="KXS19073.1"/>
    </source>
</evidence>
<evidence type="ECO:0000313" key="3">
    <source>
        <dbReference type="Proteomes" id="UP000070544"/>
    </source>
</evidence>
<keyword evidence="3" id="KW-1185">Reference proteome</keyword>
<feature type="compositionally biased region" description="Basic and acidic residues" evidence="1">
    <location>
        <begin position="76"/>
        <end position="90"/>
    </location>
</feature>
<organism evidence="2 3">
    <name type="scientific">Gonapodya prolifera (strain JEL478)</name>
    <name type="common">Monoblepharis prolifera</name>
    <dbReference type="NCBI Taxonomy" id="1344416"/>
    <lineage>
        <taxon>Eukaryota</taxon>
        <taxon>Fungi</taxon>
        <taxon>Fungi incertae sedis</taxon>
        <taxon>Chytridiomycota</taxon>
        <taxon>Chytridiomycota incertae sedis</taxon>
        <taxon>Monoblepharidomycetes</taxon>
        <taxon>Monoblepharidales</taxon>
        <taxon>Gonapodyaceae</taxon>
        <taxon>Gonapodya</taxon>
    </lineage>
</organism>
<accession>A0A139ARC1</accession>
<dbReference type="AlphaFoldDB" id="A0A139ARC1"/>
<sequence>MAVRISLRLQPLAVLERRIPKVEESLAKLEKDQGAGAVKEEVVARLEDAGLERGQGSGASTEAEMYSGVTAGQDQRGSDHQGHVEEREEPSPSETIVIENAFFRLPVRNTRSVVAYHGD</sequence>
<dbReference type="Proteomes" id="UP000070544">
    <property type="component" value="Unassembled WGS sequence"/>
</dbReference>
<gene>
    <name evidence="2" type="ORF">M427DRAFT_29070</name>
</gene>
<evidence type="ECO:0000256" key="1">
    <source>
        <dbReference type="SAM" id="MobiDB-lite"/>
    </source>
</evidence>